<feature type="domain" description="C2H2-type" evidence="3">
    <location>
        <begin position="318"/>
        <end position="345"/>
    </location>
</feature>
<keyword evidence="1" id="KW-0863">Zinc-finger</keyword>
<reference evidence="4" key="1">
    <citation type="submission" date="2021-12" db="EMBL/GenBank/DDBJ databases">
        <authorList>
            <person name="King R."/>
        </authorList>
    </citation>
    <scope>NUCLEOTIDE SEQUENCE</scope>
</reference>
<feature type="region of interest" description="Disordered" evidence="2">
    <location>
        <begin position="490"/>
        <end position="513"/>
    </location>
</feature>
<evidence type="ECO:0000313" key="5">
    <source>
        <dbReference type="Proteomes" id="UP001153292"/>
    </source>
</evidence>
<organism evidence="4 5">
    <name type="scientific">Chilo suppressalis</name>
    <name type="common">Asiatic rice borer moth</name>
    <dbReference type="NCBI Taxonomy" id="168631"/>
    <lineage>
        <taxon>Eukaryota</taxon>
        <taxon>Metazoa</taxon>
        <taxon>Ecdysozoa</taxon>
        <taxon>Arthropoda</taxon>
        <taxon>Hexapoda</taxon>
        <taxon>Insecta</taxon>
        <taxon>Pterygota</taxon>
        <taxon>Neoptera</taxon>
        <taxon>Endopterygota</taxon>
        <taxon>Lepidoptera</taxon>
        <taxon>Glossata</taxon>
        <taxon>Ditrysia</taxon>
        <taxon>Pyraloidea</taxon>
        <taxon>Crambidae</taxon>
        <taxon>Crambinae</taxon>
        <taxon>Chilo</taxon>
    </lineage>
</organism>
<feature type="region of interest" description="Disordered" evidence="2">
    <location>
        <begin position="287"/>
        <end position="311"/>
    </location>
</feature>
<evidence type="ECO:0000256" key="1">
    <source>
        <dbReference type="PROSITE-ProRule" id="PRU00042"/>
    </source>
</evidence>
<evidence type="ECO:0000313" key="4">
    <source>
        <dbReference type="EMBL" id="CAH0663427.1"/>
    </source>
</evidence>
<dbReference type="EMBL" id="OU963894">
    <property type="protein sequence ID" value="CAH0663427.1"/>
    <property type="molecule type" value="Genomic_DNA"/>
</dbReference>
<keyword evidence="1" id="KW-0479">Metal-binding</keyword>
<sequence>MNTNQNNYLINSCQYTPVYLAQNTGAIQGQSYIVAQGKIEEAKPLTNNLKRFYENSGIFDNNIPKISKPRILKKQEIKSVGNNLKLANFLVPKSVESNLQDNLSKQCFTTNNVLKHSLIPVNVVNTVPKAVDGKIVKIKNFPSELKPKQNKLVTKNNKPKEKSSISNPIKHTSVQLLKLGETYHSLNQLSDEQMKMVNQALKIFNNPNKTAKSDATYDPITNTRFIYKVVSPKEINAVGKNKIVINNRKDEVKMELKIVQKKELKLEQLPIKEEILDEESYPPVEVKVTRSGRKVKSPKQMEPENTTHKPKKKAGSLVSCFQCSTEFCSLYRLQKHYEIHPTHIPAKIHSNLFHCLLAIIKGASEEDRSNILIEQLQQLVDKLRSLLPCLFKENDGSKGNGCTINDDIGRLLGINPGKYNINVDALTCVKDKDGNCRHNPPKSNQVNSVPSATGQVLFTINNENVELENKAEDSTATNLVNKRLTTQKRFWNSNQQEKQRFNAKKRREDSESSELINDVGTHDLLHFNHDQSAINEQPNSIVNNSIGNNLDKENPLQQPTVNENLNNIIKLVDSSKSCISSGTHTQFHSAHFDIRSSPIKPSTGVFRKFQINPEKLAKYDVQIIRPLELENGQTEISEESSTMLSIPRENDTSDLQSIFTDDLNIQLSQSKDSCVGIPPELTFDVSKDWIIQPINDKSIESFKTSGLIEPSLLHENTIDNLSTGNIISDTNNQIRENDSQNSSVLNFLESLGNECLIYPETEITSNPNENVDFQLDLFSFNNT</sequence>
<proteinExistence type="predicted"/>
<protein>
    <recommendedName>
        <fullName evidence="3">C2H2-type domain-containing protein</fullName>
    </recommendedName>
</protein>
<dbReference type="Proteomes" id="UP001153292">
    <property type="component" value="Chromosome 1"/>
</dbReference>
<gene>
    <name evidence="4" type="ORF">CHILSU_LOCUS35</name>
</gene>
<dbReference type="PROSITE" id="PS00028">
    <property type="entry name" value="ZINC_FINGER_C2H2_1"/>
    <property type="match status" value="1"/>
</dbReference>
<evidence type="ECO:0000259" key="3">
    <source>
        <dbReference type="PROSITE" id="PS50157"/>
    </source>
</evidence>
<name>A0ABN8EF71_CHISP</name>
<dbReference type="InterPro" id="IPR013087">
    <property type="entry name" value="Znf_C2H2_type"/>
</dbReference>
<keyword evidence="5" id="KW-1185">Reference proteome</keyword>
<evidence type="ECO:0000256" key="2">
    <source>
        <dbReference type="SAM" id="MobiDB-lite"/>
    </source>
</evidence>
<accession>A0ABN8EF71</accession>
<keyword evidence="1" id="KW-0862">Zinc</keyword>
<dbReference type="PROSITE" id="PS50157">
    <property type="entry name" value="ZINC_FINGER_C2H2_2"/>
    <property type="match status" value="1"/>
</dbReference>